<evidence type="ECO:0000313" key="10">
    <source>
        <dbReference type="EMBL" id="ERJ12588.1"/>
    </source>
</evidence>
<comment type="similarity">
    <text evidence="1">Belongs to the NADH dehydrogenase family.</text>
</comment>
<gene>
    <name evidence="10" type="ORF">HLPCO_001574</name>
</gene>
<keyword evidence="4" id="KW-0274">FAD</keyword>
<dbReference type="AlphaFoldDB" id="F7PT00"/>
<dbReference type="InParanoid" id="F7PT00"/>
<feature type="transmembrane region" description="Helical" evidence="8">
    <location>
        <begin position="550"/>
        <end position="569"/>
    </location>
</feature>
<evidence type="ECO:0000256" key="1">
    <source>
        <dbReference type="ARBA" id="ARBA00005272"/>
    </source>
</evidence>
<dbReference type="RefSeq" id="WP_008824830.1">
    <property type="nucleotide sequence ID" value="NZ_AFNU02000004.1"/>
</dbReference>
<evidence type="ECO:0000313" key="11">
    <source>
        <dbReference type="Proteomes" id="UP000005707"/>
    </source>
</evidence>
<dbReference type="STRING" id="1033810.HLPCO_001574"/>
<feature type="transmembrane region" description="Helical" evidence="8">
    <location>
        <begin position="598"/>
        <end position="623"/>
    </location>
</feature>
<sequence>MKRIIVLGGGYGGILTAKKLAKKLKKQDVKITLIDKNPYHTMLTELHEVAAGRVHEDSIKIYFDQVFAGRNVDVEMDEITNIDFSNNILTSETTEYPYDYLVVGTGCKPTFFGNDQIKENVFTLWSLEDANILKEQIHTMFKEAAKTKDEALRKELLSFVVVGAGFTGVEMAGELAEQVPELCHDYRINQEEVTVKLLDMAPRVLPVFPEKLSANADKKLRKLGVEIHTGEPCGEITKESIKYGEQVFKSRTVVWVTGVEGSELMDNIEGVETKARGRIACNQYLQAEGKENVYVVGDNIFYIPEGEERPVPQMVENAEHSAGTVAKNIASEFKGKEKESYNPSFHGAMVCIGGRKGLAQVGSGNMMFNIKNSFIALFIKHFINIVYFFQVLGWTKVWSYIKHEFFNVPNDRSMVGGLLSRKTPNIWTVPLRIWLGISWFLQGLPKLTEKLTGGWADYCTLGEFPRDFENKGLLCQIQGEVVNEYQTDVSIAAPEDPVIVEHNYEDLHGFELVMTYITDFFKGFAPTNYGWYGSEHDIPYILEYFQQYKWIGWLFWLIEWAYDLFIVIADWSMNTIVAYFAPLFELVLAVGETGVGILLIIGLFTSVAALGSLVLTIMVLVGSSLAYDGIVLTELFWYLVGSIALLNFGGSGNVVSVDYYIMPKVRAFWQKIPLVKKWYTYGEKIQ</sequence>
<dbReference type="Proteomes" id="UP000005707">
    <property type="component" value="Unassembled WGS sequence"/>
</dbReference>
<evidence type="ECO:0000259" key="9">
    <source>
        <dbReference type="Pfam" id="PF07992"/>
    </source>
</evidence>
<dbReference type="InterPro" id="IPR045024">
    <property type="entry name" value="NDH-2"/>
</dbReference>
<keyword evidence="8" id="KW-0472">Membrane</keyword>
<dbReference type="Pfam" id="PF07992">
    <property type="entry name" value="Pyr_redox_2"/>
    <property type="match status" value="1"/>
</dbReference>
<dbReference type="SUPFAM" id="SSF51905">
    <property type="entry name" value="FAD/NAD(P)-binding domain"/>
    <property type="match status" value="2"/>
</dbReference>
<feature type="transmembrane region" description="Helical" evidence="8">
    <location>
        <begin position="575"/>
        <end position="591"/>
    </location>
</feature>
<reference evidence="10 11" key="2">
    <citation type="journal article" date="2013" name="PLoS ONE">
        <title>INDIGO - INtegrated Data Warehouse of MIcrobial GenOmes with Examples from the Red Sea Extremophiles.</title>
        <authorList>
            <person name="Alam I."/>
            <person name="Antunes A."/>
            <person name="Kamau A.A."/>
            <person name="Ba Alawi W."/>
            <person name="Kalkatawi M."/>
            <person name="Stingl U."/>
            <person name="Bajic V.B."/>
        </authorList>
    </citation>
    <scope>NUCLEOTIDE SEQUENCE [LARGE SCALE GENOMIC DNA]</scope>
    <source>
        <strain evidence="10 11">SSD-17B</strain>
    </source>
</reference>
<keyword evidence="3" id="KW-0285">Flavoprotein</keyword>
<feature type="domain" description="FAD/NAD(P)-binding" evidence="9">
    <location>
        <begin position="3"/>
        <end position="320"/>
    </location>
</feature>
<dbReference type="eggNOG" id="COG1252">
    <property type="taxonomic scope" value="Bacteria"/>
</dbReference>
<name>F7PT00_9MOLU</name>
<keyword evidence="11" id="KW-1185">Reference proteome</keyword>
<dbReference type="InterPro" id="IPR023753">
    <property type="entry name" value="FAD/NAD-binding_dom"/>
</dbReference>
<dbReference type="EMBL" id="AFNU02000004">
    <property type="protein sequence ID" value="ERJ12588.1"/>
    <property type="molecule type" value="Genomic_DNA"/>
</dbReference>
<accession>F7PT00</accession>
<evidence type="ECO:0000256" key="8">
    <source>
        <dbReference type="SAM" id="Phobius"/>
    </source>
</evidence>
<evidence type="ECO:0000256" key="4">
    <source>
        <dbReference type="ARBA" id="ARBA00022827"/>
    </source>
</evidence>
<dbReference type="OrthoDB" id="9781621at2"/>
<dbReference type="PANTHER" id="PTHR43706">
    <property type="entry name" value="NADH DEHYDROGENASE"/>
    <property type="match status" value="1"/>
</dbReference>
<dbReference type="EC" id="1.6.5.9" evidence="2"/>
<dbReference type="GO" id="GO:0050136">
    <property type="term" value="F:NADH dehydrogenase (quinone) (non-electrogenic) activity"/>
    <property type="evidence" value="ECO:0007669"/>
    <property type="project" value="UniProtKB-EC"/>
</dbReference>
<feature type="transmembrane region" description="Helical" evidence="8">
    <location>
        <begin position="635"/>
        <end position="661"/>
    </location>
</feature>
<reference evidence="10 11" key="1">
    <citation type="journal article" date="2011" name="J. Bacteriol.">
        <title>Genome sequence of Haloplasma contractile, an unusual contractile bacterium from a deep-sea anoxic brine lake.</title>
        <authorList>
            <person name="Antunes A."/>
            <person name="Alam I."/>
            <person name="El Dorry H."/>
            <person name="Siam R."/>
            <person name="Robertson A."/>
            <person name="Bajic V.B."/>
            <person name="Stingl U."/>
        </authorList>
    </citation>
    <scope>NUCLEOTIDE SEQUENCE [LARGE SCALE GENOMIC DNA]</scope>
    <source>
        <strain evidence="10 11">SSD-17B</strain>
    </source>
</reference>
<dbReference type="PRINTS" id="PR00368">
    <property type="entry name" value="FADPNR"/>
</dbReference>
<evidence type="ECO:0000256" key="2">
    <source>
        <dbReference type="ARBA" id="ARBA00012637"/>
    </source>
</evidence>
<evidence type="ECO:0000256" key="6">
    <source>
        <dbReference type="ARBA" id="ARBA00023027"/>
    </source>
</evidence>
<organism evidence="10 11">
    <name type="scientific">Haloplasma contractile SSD-17B</name>
    <dbReference type="NCBI Taxonomy" id="1033810"/>
    <lineage>
        <taxon>Bacteria</taxon>
        <taxon>Bacillati</taxon>
        <taxon>Mycoplasmatota</taxon>
        <taxon>Mollicutes</taxon>
        <taxon>Haloplasmatales</taxon>
        <taxon>Haloplasmataceae</taxon>
        <taxon>Haloplasma</taxon>
    </lineage>
</organism>
<keyword evidence="6" id="KW-0520">NAD</keyword>
<protein>
    <recommendedName>
        <fullName evidence="2">NADH:ubiquinone reductase (non-electrogenic)</fullName>
        <ecNumber evidence="2">1.6.5.9</ecNumber>
    </recommendedName>
</protein>
<evidence type="ECO:0000256" key="5">
    <source>
        <dbReference type="ARBA" id="ARBA00023002"/>
    </source>
</evidence>
<dbReference type="InterPro" id="IPR036188">
    <property type="entry name" value="FAD/NAD-bd_sf"/>
</dbReference>
<evidence type="ECO:0000256" key="7">
    <source>
        <dbReference type="ARBA" id="ARBA00047599"/>
    </source>
</evidence>
<evidence type="ECO:0000256" key="3">
    <source>
        <dbReference type="ARBA" id="ARBA00022630"/>
    </source>
</evidence>
<dbReference type="PRINTS" id="PR00411">
    <property type="entry name" value="PNDRDTASEI"/>
</dbReference>
<comment type="caution">
    <text evidence="10">The sequence shown here is derived from an EMBL/GenBank/DDBJ whole genome shotgun (WGS) entry which is preliminary data.</text>
</comment>
<keyword evidence="8" id="KW-0812">Transmembrane</keyword>
<dbReference type="FunCoup" id="F7PT00">
    <property type="interactions" value="198"/>
</dbReference>
<proteinExistence type="inferred from homology"/>
<dbReference type="Gene3D" id="3.50.50.100">
    <property type="match status" value="1"/>
</dbReference>
<feature type="transmembrane region" description="Helical" evidence="8">
    <location>
        <begin position="374"/>
        <end position="394"/>
    </location>
</feature>
<comment type="catalytic activity">
    <reaction evidence="7">
        <text>a quinone + NADH + H(+) = a quinol + NAD(+)</text>
        <dbReference type="Rhea" id="RHEA:46160"/>
        <dbReference type="ChEBI" id="CHEBI:15378"/>
        <dbReference type="ChEBI" id="CHEBI:24646"/>
        <dbReference type="ChEBI" id="CHEBI:57540"/>
        <dbReference type="ChEBI" id="CHEBI:57945"/>
        <dbReference type="ChEBI" id="CHEBI:132124"/>
        <dbReference type="EC" id="1.6.5.9"/>
    </reaction>
</comment>
<dbReference type="PANTHER" id="PTHR43706:SF47">
    <property type="entry name" value="EXTERNAL NADH-UBIQUINONE OXIDOREDUCTASE 1, MITOCHONDRIAL-RELATED"/>
    <property type="match status" value="1"/>
</dbReference>
<keyword evidence="8" id="KW-1133">Transmembrane helix</keyword>
<keyword evidence="5 10" id="KW-0560">Oxidoreductase</keyword>